<name>A0A5C2H8P1_9BACT</name>
<dbReference type="EMBL" id="CP035928">
    <property type="protein sequence ID" value="QEP35330.1"/>
    <property type="molecule type" value="Genomic_DNA"/>
</dbReference>
<protein>
    <submittedName>
        <fullName evidence="1">Putative membrane protein</fullName>
    </submittedName>
</protein>
<dbReference type="Proteomes" id="UP000322726">
    <property type="component" value="Chromosome"/>
</dbReference>
<reference evidence="1 2" key="2">
    <citation type="submission" date="2019-09" db="EMBL/GenBank/DDBJ databases">
        <title>Complete genome sequencing of four Arcobacter species reveals a diverse suite of mobile elements.</title>
        <authorList>
            <person name="Miller W.G."/>
            <person name="Yee E."/>
            <person name="Bono J.L."/>
        </authorList>
    </citation>
    <scope>NUCLEOTIDE SEQUENCE [LARGE SCALE GENOMIC DNA]</scope>
    <source>
        <strain evidence="1 2">LMG 26638</strain>
    </source>
</reference>
<dbReference type="KEGG" id="apai:APAC_2269"/>
<gene>
    <name evidence="1" type="ORF">APAC_2269</name>
</gene>
<dbReference type="OrthoDB" id="5341800at2"/>
<proteinExistence type="predicted"/>
<evidence type="ECO:0000313" key="1">
    <source>
        <dbReference type="EMBL" id="QEP35330.1"/>
    </source>
</evidence>
<reference evidence="2" key="1">
    <citation type="submission" date="2019-09" db="EMBL/GenBank/DDBJ databases">
        <title>Complete genome sequencing of four Arcobacter species reveals a diverse suite of mobile elements.</title>
        <authorList>
            <person name="On S.L.W."/>
            <person name="Miller W.G."/>
            <person name="Biggs P."/>
            <person name="Cornelius A."/>
            <person name="Vandamme P."/>
        </authorList>
    </citation>
    <scope>NUCLEOTIDE SEQUENCE [LARGE SCALE GENOMIC DNA]</scope>
    <source>
        <strain evidence="2">LMG 26638</strain>
    </source>
</reference>
<keyword evidence="2" id="KW-1185">Reference proteome</keyword>
<dbReference type="AlphaFoldDB" id="A0A5C2H8P1"/>
<reference evidence="1 2" key="3">
    <citation type="submission" date="2019-09" db="EMBL/GenBank/DDBJ databases">
        <title>Taxonomic note: a critical rebuttal of the proposed division of the genus Arcobacter into six genera, emended descriptions of Arcobacter anaerophilus and the genus Arcobacter, and an assessment of genus-level boundaries for Epsilonproteobacteria using in silico genomic comparator tools.</title>
        <authorList>
            <person name="On S.L.W."/>
            <person name="Miller W.G."/>
            <person name="Biggs P."/>
            <person name="Cornelius A."/>
            <person name="Vandamme P."/>
        </authorList>
    </citation>
    <scope>NUCLEOTIDE SEQUENCE [LARGE SCALE GENOMIC DNA]</scope>
    <source>
        <strain evidence="1 2">LMG 26638</strain>
    </source>
</reference>
<dbReference type="RefSeq" id="WP_130234225.1">
    <property type="nucleotide sequence ID" value="NZ_BMEF01000016.1"/>
</dbReference>
<organism evidence="1 2">
    <name type="scientific">Malaciobacter pacificus</name>
    <dbReference type="NCBI Taxonomy" id="1080223"/>
    <lineage>
        <taxon>Bacteria</taxon>
        <taxon>Pseudomonadati</taxon>
        <taxon>Campylobacterota</taxon>
        <taxon>Epsilonproteobacteria</taxon>
        <taxon>Campylobacterales</taxon>
        <taxon>Arcobacteraceae</taxon>
        <taxon>Malaciobacter</taxon>
    </lineage>
</organism>
<evidence type="ECO:0000313" key="2">
    <source>
        <dbReference type="Proteomes" id="UP000322726"/>
    </source>
</evidence>
<accession>A0A5C2H8P1</accession>
<sequence length="520" mass="60901">MFAKESLYINAIKYDTQLKLDYKKLSENDIVETNNSVFLVNDDILPLDIALKLNASQNQVDETYISTLLISDTTKLVPKEKSGKLKDCEIASFNDQFDIAVLKTTLFETKNFFEKTGIDYIYSAFHIMNLHLEQNISKDEILVFLFNNKAFILILNNEGSIVYHKIEDLPTFESIKKTHFYEDDIEGQKLFDEIYYLELSQIIQNTLSAFYEKKSDNFIEKITILYTLKQLSDDQIKNLKDELLLELNYHPINIDEEVFELSKDKHQKKSFVKPRKKKKRTNYTNIFIVLFFAIAFFAVFKLYTNFENTNIENNKEATVKNKSIKLPDHINLNDKISKRVKSVLDSIPYDVVLNEFVIDEDSLVLKAKLLKTDTFITSLKPNLDELYEDTQIEIESKEKKVNIEAVISSKEKIELKDINYKQNTQSYIKDEFFPILRVTEQLKILLPEDTIIKFKSSNNGDITKFYYLVNMIVKTPNDFYNLLDMLNNELYSIHVMYPISMIKTINGLEVEFNLVFNQPK</sequence>